<dbReference type="PROSITE" id="PS50888">
    <property type="entry name" value="BHLH"/>
    <property type="match status" value="1"/>
</dbReference>
<evidence type="ECO:0000313" key="3">
    <source>
        <dbReference type="EMBL" id="KAJ8903075.1"/>
    </source>
</evidence>
<keyword evidence="1" id="KW-0175">Coiled coil</keyword>
<feature type="domain" description="BHLH" evidence="2">
    <location>
        <begin position="3"/>
        <end position="65"/>
    </location>
</feature>
<sequence length="222" mass="25420">MDSAKGKKRTLERKRRELMHTRFDELQALLFSSSAGSEEVGNRALGRRSDKEKILVRASEKIQRQARLLEEIEGMIALTRKELDTLKNEKLELRNDKTYLRNEIHQLREENRGFRADNLWLWQKHKKEYEMKIGLNGENSTKGGDIEMLSSLQPGDHSAESKSSFLVNQGDLTEKKTGDFDPRSIFSGHHGKLDEEEFGGATDEIMDPSQGTLLSELVLAIY</sequence>
<dbReference type="Gene3D" id="4.10.280.10">
    <property type="entry name" value="Helix-loop-helix DNA-binding domain"/>
    <property type="match status" value="1"/>
</dbReference>
<accession>A0AAV8UKJ4</accession>
<dbReference type="InterPro" id="IPR036638">
    <property type="entry name" value="HLH_DNA-bd_sf"/>
</dbReference>
<dbReference type="EMBL" id="JAMWBK010000008">
    <property type="protein sequence ID" value="KAJ8903075.1"/>
    <property type="molecule type" value="Genomic_DNA"/>
</dbReference>
<proteinExistence type="predicted"/>
<protein>
    <recommendedName>
        <fullName evidence="2">BHLH domain-containing protein</fullName>
    </recommendedName>
</protein>
<name>A0AAV8UKJ4_9RHOD</name>
<keyword evidence="4" id="KW-1185">Reference proteome</keyword>
<reference evidence="3 4" key="1">
    <citation type="journal article" date="2023" name="Nat. Commun.">
        <title>Origin of minicircular mitochondrial genomes in red algae.</title>
        <authorList>
            <person name="Lee Y."/>
            <person name="Cho C.H."/>
            <person name="Lee Y.M."/>
            <person name="Park S.I."/>
            <person name="Yang J.H."/>
            <person name="West J.A."/>
            <person name="Bhattacharya D."/>
            <person name="Yoon H.S."/>
        </authorList>
    </citation>
    <scope>NUCLEOTIDE SEQUENCE [LARGE SCALE GENOMIC DNA]</scope>
    <source>
        <strain evidence="3 4">CCMP1338</strain>
        <tissue evidence="3">Whole cell</tissue>
    </source>
</reference>
<dbReference type="SMART" id="SM00353">
    <property type="entry name" value="HLH"/>
    <property type="match status" value="1"/>
</dbReference>
<gene>
    <name evidence="3" type="ORF">NDN08_006390</name>
</gene>
<evidence type="ECO:0000256" key="1">
    <source>
        <dbReference type="SAM" id="Coils"/>
    </source>
</evidence>
<dbReference type="Pfam" id="PF00010">
    <property type="entry name" value="HLH"/>
    <property type="match status" value="1"/>
</dbReference>
<dbReference type="InterPro" id="IPR011598">
    <property type="entry name" value="bHLH_dom"/>
</dbReference>
<dbReference type="SUPFAM" id="SSF47459">
    <property type="entry name" value="HLH, helix-loop-helix DNA-binding domain"/>
    <property type="match status" value="1"/>
</dbReference>
<evidence type="ECO:0000259" key="2">
    <source>
        <dbReference type="PROSITE" id="PS50888"/>
    </source>
</evidence>
<dbReference type="AlphaFoldDB" id="A0AAV8UKJ4"/>
<comment type="caution">
    <text evidence="3">The sequence shown here is derived from an EMBL/GenBank/DDBJ whole genome shotgun (WGS) entry which is preliminary data.</text>
</comment>
<feature type="coiled-coil region" evidence="1">
    <location>
        <begin position="55"/>
        <end position="110"/>
    </location>
</feature>
<evidence type="ECO:0000313" key="4">
    <source>
        <dbReference type="Proteomes" id="UP001157974"/>
    </source>
</evidence>
<dbReference type="GO" id="GO:0046983">
    <property type="term" value="F:protein dimerization activity"/>
    <property type="evidence" value="ECO:0007669"/>
    <property type="project" value="InterPro"/>
</dbReference>
<dbReference type="Proteomes" id="UP001157974">
    <property type="component" value="Unassembled WGS sequence"/>
</dbReference>
<organism evidence="3 4">
    <name type="scientific">Rhodosorus marinus</name>
    <dbReference type="NCBI Taxonomy" id="101924"/>
    <lineage>
        <taxon>Eukaryota</taxon>
        <taxon>Rhodophyta</taxon>
        <taxon>Stylonematophyceae</taxon>
        <taxon>Stylonematales</taxon>
        <taxon>Stylonemataceae</taxon>
        <taxon>Rhodosorus</taxon>
    </lineage>
</organism>